<feature type="compositionally biased region" description="Basic residues" evidence="2">
    <location>
        <begin position="10"/>
        <end position="23"/>
    </location>
</feature>
<dbReference type="EMBL" id="CP060783">
    <property type="protein sequence ID" value="QNP48638.1"/>
    <property type="molecule type" value="Genomic_DNA"/>
</dbReference>
<evidence type="ECO:0000313" key="3">
    <source>
        <dbReference type="EMBL" id="QNP48638.1"/>
    </source>
</evidence>
<protein>
    <submittedName>
        <fullName evidence="3">M20/M25/M40 family metallo-hydrolase</fullName>
    </submittedName>
</protein>
<dbReference type="SUPFAM" id="SSF53187">
    <property type="entry name" value="Zn-dependent exopeptidases"/>
    <property type="match status" value="1"/>
</dbReference>
<dbReference type="PANTHER" id="PTHR11014:SF63">
    <property type="entry name" value="METALLOPEPTIDASE, PUTATIVE (AFU_ORTHOLOGUE AFUA_6G09600)-RELATED"/>
    <property type="match status" value="1"/>
</dbReference>
<dbReference type="FunFam" id="3.30.70.360:FF:000001">
    <property type="entry name" value="N-acetyldiaminopimelate deacetylase"/>
    <property type="match status" value="1"/>
</dbReference>
<organism evidence="3 4">
    <name type="scientific">Diaphorobacter aerolatus</name>
    <dbReference type="NCBI Taxonomy" id="1288495"/>
    <lineage>
        <taxon>Bacteria</taxon>
        <taxon>Pseudomonadati</taxon>
        <taxon>Pseudomonadota</taxon>
        <taxon>Betaproteobacteria</taxon>
        <taxon>Burkholderiales</taxon>
        <taxon>Comamonadaceae</taxon>
        <taxon>Diaphorobacter</taxon>
    </lineage>
</organism>
<dbReference type="Proteomes" id="UP000516028">
    <property type="component" value="Chromosome"/>
</dbReference>
<accession>A0A7H0GK22</accession>
<dbReference type="PANTHER" id="PTHR11014">
    <property type="entry name" value="PEPTIDASE M20 FAMILY MEMBER"/>
    <property type="match status" value="1"/>
</dbReference>
<dbReference type="InterPro" id="IPR017439">
    <property type="entry name" value="Amidohydrolase"/>
</dbReference>
<proteinExistence type="predicted"/>
<sequence>MLPSGVRAPGRWRRSRDKSMRQRCRQCSNSNTNATGIRPSIRMLVGWFRMAGAADHRTIDPVVVGSSIVMALQTIVSRNVDPLQMGIVTVGAFCAGKANNVIPETAVLEISVRSHSPEVRILLERRLRAVVAGQVESYGAQASIELTAGYPVLVNSDSETEFARDIAYQIVGKDRVVDQGPLMLGSEDFAYMLQEVPGCYFFVGNGAGDAMGACAVHNPKYDFNDTLIGVGASYWVP</sequence>
<reference evidence="3 4" key="1">
    <citation type="submission" date="2020-08" db="EMBL/GenBank/DDBJ databases">
        <title>Genome sequence of Diaphorobacter aerolatus KACC 16536T.</title>
        <authorList>
            <person name="Hyun D.-W."/>
            <person name="Bae J.-W."/>
        </authorList>
    </citation>
    <scope>NUCLEOTIDE SEQUENCE [LARGE SCALE GENOMIC DNA]</scope>
    <source>
        <strain evidence="3 4">KACC 16536</strain>
    </source>
</reference>
<dbReference type="GO" id="GO:0019877">
    <property type="term" value="P:diaminopimelate biosynthetic process"/>
    <property type="evidence" value="ECO:0007669"/>
    <property type="project" value="UniProtKB-ARBA"/>
</dbReference>
<evidence type="ECO:0000313" key="4">
    <source>
        <dbReference type="Proteomes" id="UP000516028"/>
    </source>
</evidence>
<dbReference type="AlphaFoldDB" id="A0A7H0GK22"/>
<feature type="region of interest" description="Disordered" evidence="2">
    <location>
        <begin position="1"/>
        <end position="23"/>
    </location>
</feature>
<gene>
    <name evidence="3" type="ORF">H9K75_22705</name>
</gene>
<dbReference type="SUPFAM" id="SSF55031">
    <property type="entry name" value="Bacterial exopeptidase dimerisation domain"/>
    <property type="match status" value="1"/>
</dbReference>
<evidence type="ECO:0000256" key="1">
    <source>
        <dbReference type="ARBA" id="ARBA00022801"/>
    </source>
</evidence>
<dbReference type="InterPro" id="IPR002933">
    <property type="entry name" value="Peptidase_M20"/>
</dbReference>
<evidence type="ECO:0000256" key="2">
    <source>
        <dbReference type="SAM" id="MobiDB-lite"/>
    </source>
</evidence>
<name>A0A7H0GK22_9BURK</name>
<dbReference type="Pfam" id="PF01546">
    <property type="entry name" value="Peptidase_M20"/>
    <property type="match status" value="1"/>
</dbReference>
<dbReference type="GO" id="GO:0050118">
    <property type="term" value="F:N-acetyldiaminopimelate deacetylase activity"/>
    <property type="evidence" value="ECO:0007669"/>
    <property type="project" value="UniProtKB-ARBA"/>
</dbReference>
<keyword evidence="4" id="KW-1185">Reference proteome</keyword>
<dbReference type="Gene3D" id="3.40.630.10">
    <property type="entry name" value="Zn peptidases"/>
    <property type="match status" value="1"/>
</dbReference>
<dbReference type="KEGG" id="daer:H9K75_22705"/>
<dbReference type="Gene3D" id="3.30.70.360">
    <property type="match status" value="1"/>
</dbReference>
<dbReference type="InterPro" id="IPR036264">
    <property type="entry name" value="Bact_exopeptidase_dim_dom"/>
</dbReference>
<keyword evidence="1 3" id="KW-0378">Hydrolase</keyword>